<keyword evidence="2" id="KW-0812">Transmembrane</keyword>
<reference evidence="3 4" key="1">
    <citation type="submission" date="2011-08" db="EMBL/GenBank/DDBJ databases">
        <title>The Genome Sequence of Clostridium hathewayi WAL-18680.</title>
        <authorList>
            <consortium name="The Broad Institute Genome Sequencing Platform"/>
            <person name="Earl A."/>
            <person name="Ward D."/>
            <person name="Feldgarden M."/>
            <person name="Gevers D."/>
            <person name="Finegold S.M."/>
            <person name="Summanen P.H."/>
            <person name="Molitoris D.R."/>
            <person name="Song M."/>
            <person name="Daigneault M."/>
            <person name="Allen-Vercoe E."/>
            <person name="Young S.K."/>
            <person name="Zeng Q."/>
            <person name="Gargeya S."/>
            <person name="Fitzgerald M."/>
            <person name="Haas B."/>
            <person name="Abouelleil A."/>
            <person name="Alvarado L."/>
            <person name="Arachchi H.M."/>
            <person name="Berlin A."/>
            <person name="Brown A."/>
            <person name="Chapman S.B."/>
            <person name="Chen Z."/>
            <person name="Dunbar C."/>
            <person name="Freedman E."/>
            <person name="Gearin G."/>
            <person name="Gellesch M."/>
            <person name="Goldberg J."/>
            <person name="Griggs A."/>
            <person name="Gujja S."/>
            <person name="Heiman D."/>
            <person name="Howarth C."/>
            <person name="Larson L."/>
            <person name="Lui A."/>
            <person name="MacDonald P.J.P."/>
            <person name="Montmayeur A."/>
            <person name="Murphy C."/>
            <person name="Neiman D."/>
            <person name="Pearson M."/>
            <person name="Priest M."/>
            <person name="Roberts A."/>
            <person name="Saif S."/>
            <person name="Shea T."/>
            <person name="Shenoy N."/>
            <person name="Sisk P."/>
            <person name="Stolte C."/>
            <person name="Sykes S."/>
            <person name="Wortman J."/>
            <person name="Nusbaum C."/>
            <person name="Birren B."/>
        </authorList>
    </citation>
    <scope>NUCLEOTIDE SEQUENCE [LARGE SCALE GENOMIC DNA]</scope>
    <source>
        <strain evidence="3 4">WAL-18680</strain>
    </source>
</reference>
<evidence type="ECO:0000313" key="3">
    <source>
        <dbReference type="EMBL" id="EHI58564.1"/>
    </source>
</evidence>
<dbReference type="HOGENOM" id="CLU_098580_1_0_9"/>
<organism evidence="3 4">
    <name type="scientific">Hungatella hathewayi WAL-18680</name>
    <dbReference type="NCBI Taxonomy" id="742737"/>
    <lineage>
        <taxon>Bacteria</taxon>
        <taxon>Bacillati</taxon>
        <taxon>Bacillota</taxon>
        <taxon>Clostridia</taxon>
        <taxon>Lachnospirales</taxon>
        <taxon>Lachnospiraceae</taxon>
        <taxon>Hungatella</taxon>
    </lineage>
</organism>
<keyword evidence="2" id="KW-0472">Membrane</keyword>
<evidence type="ECO:0000256" key="2">
    <source>
        <dbReference type="SAM" id="Phobius"/>
    </source>
</evidence>
<name>G5IIW0_9FIRM</name>
<dbReference type="Proteomes" id="UP000005384">
    <property type="component" value="Unassembled WGS sequence"/>
</dbReference>
<sequence>MEEKMERQDTRRGNGRGRDRPGRKGTGRNRPGHDERRSMTPVLALLVLLLLAALAAAAYFYIQGRDKAPQTEGLVYEANIVEGDIPGKSPEERQRELDAMVEEGMLAMSINATPFGRVSGAEQDINWMIENPSNQGKLIRVEIWRDDTGEKIYETGAIPPGNYVESAPLKEKLPAGEYSCTARFYAYREEDEAYIGQAGAQIKLTLQE</sequence>
<evidence type="ECO:0000256" key="1">
    <source>
        <dbReference type="SAM" id="MobiDB-lite"/>
    </source>
</evidence>
<comment type="caution">
    <text evidence="3">The sequence shown here is derived from an EMBL/GenBank/DDBJ whole genome shotgun (WGS) entry which is preliminary data.</text>
</comment>
<keyword evidence="2" id="KW-1133">Transmembrane helix</keyword>
<proteinExistence type="predicted"/>
<keyword evidence="4" id="KW-1185">Reference proteome</keyword>
<gene>
    <name evidence="3" type="ORF">HMPREF9473_03438</name>
</gene>
<dbReference type="PATRIC" id="fig|742737.3.peg.3418"/>
<feature type="transmembrane region" description="Helical" evidence="2">
    <location>
        <begin position="42"/>
        <end position="62"/>
    </location>
</feature>
<feature type="region of interest" description="Disordered" evidence="1">
    <location>
        <begin position="1"/>
        <end position="36"/>
    </location>
</feature>
<protein>
    <submittedName>
        <fullName evidence="3">Uncharacterized protein</fullName>
    </submittedName>
</protein>
<feature type="compositionally biased region" description="Basic and acidic residues" evidence="1">
    <location>
        <begin position="1"/>
        <end position="22"/>
    </location>
</feature>
<dbReference type="AlphaFoldDB" id="G5IIW0"/>
<dbReference type="EMBL" id="ADLN01000095">
    <property type="protein sequence ID" value="EHI58564.1"/>
    <property type="molecule type" value="Genomic_DNA"/>
</dbReference>
<evidence type="ECO:0000313" key="4">
    <source>
        <dbReference type="Proteomes" id="UP000005384"/>
    </source>
</evidence>
<accession>G5IIW0</accession>